<evidence type="ECO:0000313" key="4">
    <source>
        <dbReference type="Proteomes" id="UP000310477"/>
    </source>
</evidence>
<dbReference type="Proteomes" id="UP000310477">
    <property type="component" value="Unassembled WGS sequence"/>
</dbReference>
<dbReference type="RefSeq" id="WP_136875460.1">
    <property type="nucleotide sequence ID" value="NZ_SWBO01000003.1"/>
</dbReference>
<evidence type="ECO:0000256" key="1">
    <source>
        <dbReference type="SAM" id="Phobius"/>
    </source>
</evidence>
<dbReference type="EMBL" id="SWBO01000003">
    <property type="protein sequence ID" value="TKC01771.1"/>
    <property type="molecule type" value="Genomic_DNA"/>
</dbReference>
<keyword evidence="1" id="KW-1133">Transmembrane helix</keyword>
<keyword evidence="2" id="KW-0732">Signal</keyword>
<feature type="chain" id="PRO_5020740292" evidence="2">
    <location>
        <begin position="19"/>
        <end position="149"/>
    </location>
</feature>
<proteinExistence type="predicted"/>
<feature type="transmembrane region" description="Helical" evidence="1">
    <location>
        <begin position="116"/>
        <end position="137"/>
    </location>
</feature>
<keyword evidence="4" id="KW-1185">Reference proteome</keyword>
<dbReference type="AlphaFoldDB" id="A0A4U1C8A1"/>
<keyword evidence="1" id="KW-0812">Transmembrane</keyword>
<gene>
    <name evidence="3" type="ORF">FA045_05835</name>
</gene>
<comment type="caution">
    <text evidence="3">The sequence shown here is derived from an EMBL/GenBank/DDBJ whole genome shotgun (WGS) entry which is preliminary data.</text>
</comment>
<organism evidence="3 4">
    <name type="scientific">Pedobacter cryotolerans</name>
    <dbReference type="NCBI Taxonomy" id="2571270"/>
    <lineage>
        <taxon>Bacteria</taxon>
        <taxon>Pseudomonadati</taxon>
        <taxon>Bacteroidota</taxon>
        <taxon>Sphingobacteriia</taxon>
        <taxon>Sphingobacteriales</taxon>
        <taxon>Sphingobacteriaceae</taxon>
        <taxon>Pedobacter</taxon>
    </lineage>
</organism>
<sequence>MKQIILMLAMLATTSSFAFANKAKIPFGERQVLNKVYDLPNTAEFNLDNANYVDLATLHTEFNIAYILPLYITQEPILVAYDEQTEKYFGIPEDELKRILATQNLKMGDVIGLPFYTRYGCKIMVLLFIALLIWGSIPSEKRKIIPKNV</sequence>
<keyword evidence="1" id="KW-0472">Membrane</keyword>
<dbReference type="OrthoDB" id="667621at2"/>
<accession>A0A4U1C8A1</accession>
<reference evidence="3 4" key="1">
    <citation type="submission" date="2019-04" db="EMBL/GenBank/DDBJ databases">
        <title>Pedobacter sp. AR-2-6 sp. nov., isolated from Arctic soil.</title>
        <authorList>
            <person name="Dahal R.H."/>
            <person name="Kim D.-U."/>
        </authorList>
    </citation>
    <scope>NUCLEOTIDE SEQUENCE [LARGE SCALE GENOMIC DNA]</scope>
    <source>
        <strain evidence="3 4">AR-2-6</strain>
    </source>
</reference>
<feature type="signal peptide" evidence="2">
    <location>
        <begin position="1"/>
        <end position="18"/>
    </location>
</feature>
<evidence type="ECO:0000256" key="2">
    <source>
        <dbReference type="SAM" id="SignalP"/>
    </source>
</evidence>
<protein>
    <submittedName>
        <fullName evidence="3">Uncharacterized protein</fullName>
    </submittedName>
</protein>
<evidence type="ECO:0000313" key="3">
    <source>
        <dbReference type="EMBL" id="TKC01771.1"/>
    </source>
</evidence>
<name>A0A4U1C8A1_9SPHI</name>